<dbReference type="GO" id="GO:0009055">
    <property type="term" value="F:electron transfer activity"/>
    <property type="evidence" value="ECO:0007669"/>
    <property type="project" value="InterPro"/>
</dbReference>
<dbReference type="InterPro" id="IPR009056">
    <property type="entry name" value="Cyt_c-like_dom"/>
</dbReference>
<gene>
    <name evidence="9" type="ORF">DKW60_09485</name>
</gene>
<dbReference type="GO" id="GO:0020037">
    <property type="term" value="F:heme binding"/>
    <property type="evidence" value="ECO:0007669"/>
    <property type="project" value="InterPro"/>
</dbReference>
<evidence type="ECO:0000256" key="6">
    <source>
        <dbReference type="PROSITE-ProRule" id="PRU00433"/>
    </source>
</evidence>
<dbReference type="PANTHER" id="PTHR35008">
    <property type="entry name" value="BLL4482 PROTEIN-RELATED"/>
    <property type="match status" value="1"/>
</dbReference>
<dbReference type="InterPro" id="IPR008168">
    <property type="entry name" value="Cyt_C_IC"/>
</dbReference>
<dbReference type="SUPFAM" id="SSF103247">
    <property type="entry name" value="TT1751-like"/>
    <property type="match status" value="1"/>
</dbReference>
<evidence type="ECO:0000313" key="9">
    <source>
        <dbReference type="EMBL" id="PWQ97815.1"/>
    </source>
</evidence>
<dbReference type="GO" id="GO:0005506">
    <property type="term" value="F:iron ion binding"/>
    <property type="evidence" value="ECO:0007669"/>
    <property type="project" value="InterPro"/>
</dbReference>
<dbReference type="RefSeq" id="WP_109837416.1">
    <property type="nucleotide sequence ID" value="NZ_QGKM01000022.1"/>
</dbReference>
<dbReference type="AlphaFoldDB" id="A0A317CGX4"/>
<comment type="caution">
    <text evidence="9">The sequence shown here is derived from an EMBL/GenBank/DDBJ whole genome shotgun (WGS) entry which is preliminary data.</text>
</comment>
<keyword evidence="2 6" id="KW-0349">Heme</keyword>
<evidence type="ECO:0000256" key="4">
    <source>
        <dbReference type="ARBA" id="ARBA00022982"/>
    </source>
</evidence>
<evidence type="ECO:0000256" key="5">
    <source>
        <dbReference type="ARBA" id="ARBA00023004"/>
    </source>
</evidence>
<feature type="chain" id="PRO_5016292250" evidence="7">
    <location>
        <begin position="32"/>
        <end position="355"/>
    </location>
</feature>
<dbReference type="InterPro" id="IPR036909">
    <property type="entry name" value="Cyt_c-like_dom_sf"/>
</dbReference>
<evidence type="ECO:0000256" key="1">
    <source>
        <dbReference type="ARBA" id="ARBA00022448"/>
    </source>
</evidence>
<dbReference type="PROSITE" id="PS51007">
    <property type="entry name" value="CYTC"/>
    <property type="match status" value="2"/>
</dbReference>
<dbReference type="Proteomes" id="UP000245539">
    <property type="component" value="Unassembled WGS sequence"/>
</dbReference>
<feature type="signal peptide" evidence="7">
    <location>
        <begin position="1"/>
        <end position="31"/>
    </location>
</feature>
<protein>
    <submittedName>
        <fullName evidence="9">Cytochrome C</fullName>
    </submittedName>
</protein>
<dbReference type="InterPro" id="IPR035923">
    <property type="entry name" value="TT1751-like_sf"/>
</dbReference>
<sequence>MHSLSYKKTLNYLIWLSLTLLPVLASSSLYAQENGAALYKQHCSACHSNTGEGGIGLPLATPSVIESLPDSYIKKTIIQGRPGRIMPAFDQLSADEVDAIVGHMRLWGEQKVSNDTTPIKGNALKGKATYQQHCASCHGQNLEGNTLGTGVTFSRDRSLPVMPPALNNAGFLDAASDAMLKYSISHGRIGTPMPAFADTLTEPQINDVVSYIRAAHQQQAKPPVDEDALSLMYDSPLDFDETVDAVRSTISAYNFRTFPDRYIEQGLTDEFSSNKKQVIIRFCNFKKLYDAIRIEPRIGTILPCKITIFETEDGEVKLVTVNIKRYGSLFNNAQLDKALEAISEAYEEILDEVTL</sequence>
<keyword evidence="5 6" id="KW-0408">Iron</keyword>
<dbReference type="Pfam" id="PF03625">
    <property type="entry name" value="DUF302"/>
    <property type="match status" value="1"/>
</dbReference>
<dbReference type="CDD" id="cd14797">
    <property type="entry name" value="DUF302"/>
    <property type="match status" value="1"/>
</dbReference>
<evidence type="ECO:0000256" key="3">
    <source>
        <dbReference type="ARBA" id="ARBA00022723"/>
    </source>
</evidence>
<dbReference type="OrthoDB" id="9809720at2"/>
<reference evidence="9 10" key="1">
    <citation type="submission" date="2018-05" db="EMBL/GenBank/DDBJ databases">
        <title>Leucothrix arctica sp. nov., isolated from Arctic seawater.</title>
        <authorList>
            <person name="Choi A."/>
            <person name="Baek K."/>
        </authorList>
    </citation>
    <scope>NUCLEOTIDE SEQUENCE [LARGE SCALE GENOMIC DNA]</scope>
    <source>
        <strain evidence="9 10">JCM 18388</strain>
    </source>
</reference>
<keyword evidence="7" id="KW-0732">Signal</keyword>
<dbReference type="Gene3D" id="1.10.760.10">
    <property type="entry name" value="Cytochrome c-like domain"/>
    <property type="match status" value="2"/>
</dbReference>
<evidence type="ECO:0000256" key="2">
    <source>
        <dbReference type="ARBA" id="ARBA00022617"/>
    </source>
</evidence>
<proteinExistence type="predicted"/>
<keyword evidence="4" id="KW-0249">Electron transport</keyword>
<organism evidence="9 10">
    <name type="scientific">Leucothrix pacifica</name>
    <dbReference type="NCBI Taxonomy" id="1247513"/>
    <lineage>
        <taxon>Bacteria</taxon>
        <taxon>Pseudomonadati</taxon>
        <taxon>Pseudomonadota</taxon>
        <taxon>Gammaproteobacteria</taxon>
        <taxon>Thiotrichales</taxon>
        <taxon>Thiotrichaceae</taxon>
        <taxon>Leucothrix</taxon>
    </lineage>
</organism>
<dbReference type="PANTHER" id="PTHR35008:SF4">
    <property type="entry name" value="BLL4482 PROTEIN"/>
    <property type="match status" value="1"/>
</dbReference>
<feature type="domain" description="Cytochrome c" evidence="8">
    <location>
        <begin position="121"/>
        <end position="216"/>
    </location>
</feature>
<dbReference type="InterPro" id="IPR051459">
    <property type="entry name" value="Cytochrome_c-type_DH"/>
</dbReference>
<keyword evidence="3 6" id="KW-0479">Metal-binding</keyword>
<dbReference type="SUPFAM" id="SSF46626">
    <property type="entry name" value="Cytochrome c"/>
    <property type="match status" value="2"/>
</dbReference>
<accession>A0A317CGX4</accession>
<keyword evidence="1" id="KW-0813">Transport</keyword>
<dbReference type="EMBL" id="QGKM01000022">
    <property type="protein sequence ID" value="PWQ97815.1"/>
    <property type="molecule type" value="Genomic_DNA"/>
</dbReference>
<dbReference type="PRINTS" id="PR00605">
    <property type="entry name" value="CYTCHROMECIC"/>
</dbReference>
<evidence type="ECO:0000256" key="7">
    <source>
        <dbReference type="SAM" id="SignalP"/>
    </source>
</evidence>
<dbReference type="Pfam" id="PF13442">
    <property type="entry name" value="Cytochrome_CBB3"/>
    <property type="match status" value="2"/>
</dbReference>
<evidence type="ECO:0000313" key="10">
    <source>
        <dbReference type="Proteomes" id="UP000245539"/>
    </source>
</evidence>
<feature type="domain" description="Cytochrome c" evidence="8">
    <location>
        <begin position="30"/>
        <end position="108"/>
    </location>
</feature>
<evidence type="ECO:0000259" key="8">
    <source>
        <dbReference type="PROSITE" id="PS51007"/>
    </source>
</evidence>
<dbReference type="InterPro" id="IPR005180">
    <property type="entry name" value="DUF302"/>
</dbReference>
<keyword evidence="10" id="KW-1185">Reference proteome</keyword>
<name>A0A317CGX4_9GAMM</name>
<dbReference type="Gene3D" id="3.30.310.70">
    <property type="entry name" value="TT1751-like domain"/>
    <property type="match status" value="1"/>
</dbReference>